<proteinExistence type="predicted"/>
<sequence length="80" mass="8638">MNQNQLSNSSNPWMIFPCPQAIASPPRVSLLGLFAAFLLLSIGLPFSASHVYAQDAVEPSALLDTDEKPIDTPEKVEAEP</sequence>
<dbReference type="Proteomes" id="UP000011885">
    <property type="component" value="Unassembled WGS sequence"/>
</dbReference>
<dbReference type="AlphaFoldDB" id="M5U4X6"/>
<reference evidence="1 2" key="1">
    <citation type="journal article" date="2013" name="Mar. Genomics">
        <title>Expression of sulfatases in Rhodopirellula baltica and the diversity of sulfatases in the genus Rhodopirellula.</title>
        <authorList>
            <person name="Wegner C.E."/>
            <person name="Richter-Heitmann T."/>
            <person name="Klindworth A."/>
            <person name="Klockow C."/>
            <person name="Richter M."/>
            <person name="Achstetter T."/>
            <person name="Glockner F.O."/>
            <person name="Harder J."/>
        </authorList>
    </citation>
    <scope>NUCLEOTIDE SEQUENCE [LARGE SCALE GENOMIC DNA]</scope>
    <source>
        <strain evidence="1 2">SM41</strain>
    </source>
</reference>
<dbReference type="EMBL" id="ANOH01000155">
    <property type="protein sequence ID" value="EMI56314.1"/>
    <property type="molecule type" value="Genomic_DNA"/>
</dbReference>
<protein>
    <submittedName>
        <fullName evidence="1">Secreted protein</fullName>
    </submittedName>
</protein>
<comment type="caution">
    <text evidence="1">The sequence shown here is derived from an EMBL/GenBank/DDBJ whole genome shotgun (WGS) entry which is preliminary data.</text>
</comment>
<keyword evidence="2" id="KW-1185">Reference proteome</keyword>
<gene>
    <name evidence="1" type="ORF">RSSM_02232</name>
</gene>
<accession>M5U4X6</accession>
<organism evidence="1 2">
    <name type="scientific">Rhodopirellula sallentina SM41</name>
    <dbReference type="NCBI Taxonomy" id="1263870"/>
    <lineage>
        <taxon>Bacteria</taxon>
        <taxon>Pseudomonadati</taxon>
        <taxon>Planctomycetota</taxon>
        <taxon>Planctomycetia</taxon>
        <taxon>Pirellulales</taxon>
        <taxon>Pirellulaceae</taxon>
        <taxon>Rhodopirellula</taxon>
    </lineage>
</organism>
<evidence type="ECO:0000313" key="1">
    <source>
        <dbReference type="EMBL" id="EMI56314.1"/>
    </source>
</evidence>
<dbReference type="PATRIC" id="fig|1263870.3.peg.2377"/>
<name>M5U4X6_9BACT</name>
<evidence type="ECO:0000313" key="2">
    <source>
        <dbReference type="Proteomes" id="UP000011885"/>
    </source>
</evidence>